<feature type="compositionally biased region" description="Basic and acidic residues" evidence="1">
    <location>
        <begin position="188"/>
        <end position="197"/>
    </location>
</feature>
<feature type="compositionally biased region" description="Acidic residues" evidence="1">
    <location>
        <begin position="95"/>
        <end position="107"/>
    </location>
</feature>
<feature type="compositionally biased region" description="Acidic residues" evidence="1">
    <location>
        <begin position="34"/>
        <end position="56"/>
    </location>
</feature>
<evidence type="ECO:0000256" key="1">
    <source>
        <dbReference type="SAM" id="MobiDB-lite"/>
    </source>
</evidence>
<feature type="region of interest" description="Disordered" evidence="1">
    <location>
        <begin position="1"/>
        <end position="113"/>
    </location>
</feature>
<dbReference type="Proteomes" id="UP001595445">
    <property type="component" value="Unassembled WGS sequence"/>
</dbReference>
<protein>
    <submittedName>
        <fullName evidence="2">Uncharacterized protein</fullName>
    </submittedName>
</protein>
<keyword evidence="3" id="KW-1185">Reference proteome</keyword>
<dbReference type="RefSeq" id="WP_242070086.1">
    <property type="nucleotide sequence ID" value="NZ_JAEACP010000005.1"/>
</dbReference>
<evidence type="ECO:0000313" key="3">
    <source>
        <dbReference type="Proteomes" id="UP001595445"/>
    </source>
</evidence>
<feature type="region of interest" description="Disordered" evidence="1">
    <location>
        <begin position="185"/>
        <end position="205"/>
    </location>
</feature>
<feature type="compositionally biased region" description="Low complexity" evidence="1">
    <location>
        <begin position="8"/>
        <end position="28"/>
    </location>
</feature>
<name>A0ABV7DNW0_9RHOB</name>
<reference evidence="3" key="1">
    <citation type="journal article" date="2019" name="Int. J. Syst. Evol. Microbiol.">
        <title>The Global Catalogue of Microorganisms (GCM) 10K type strain sequencing project: providing services to taxonomists for standard genome sequencing and annotation.</title>
        <authorList>
            <consortium name="The Broad Institute Genomics Platform"/>
            <consortium name="The Broad Institute Genome Sequencing Center for Infectious Disease"/>
            <person name="Wu L."/>
            <person name="Ma J."/>
        </authorList>
    </citation>
    <scope>NUCLEOTIDE SEQUENCE [LARGE SCALE GENOMIC DNA]</scope>
    <source>
        <strain evidence="3">KCTC 62102</strain>
    </source>
</reference>
<gene>
    <name evidence="2" type="ORF">ACFOD6_01250</name>
</gene>
<accession>A0ABV7DNW0</accession>
<proteinExistence type="predicted"/>
<feature type="compositionally biased region" description="Acidic residues" evidence="1">
    <location>
        <begin position="70"/>
        <end position="85"/>
    </location>
</feature>
<evidence type="ECO:0000313" key="2">
    <source>
        <dbReference type="EMBL" id="MFC3084662.1"/>
    </source>
</evidence>
<organism evidence="2 3">
    <name type="scientific">Tabrizicola soli</name>
    <dbReference type="NCBI Taxonomy" id="2185115"/>
    <lineage>
        <taxon>Bacteria</taxon>
        <taxon>Pseudomonadati</taxon>
        <taxon>Pseudomonadota</taxon>
        <taxon>Alphaproteobacteria</taxon>
        <taxon>Rhodobacterales</taxon>
        <taxon>Paracoccaceae</taxon>
        <taxon>Tabrizicola</taxon>
    </lineage>
</organism>
<comment type="caution">
    <text evidence="2">The sequence shown here is derived from an EMBL/GenBank/DDBJ whole genome shotgun (WGS) entry which is preliminary data.</text>
</comment>
<dbReference type="EMBL" id="JBHRSM010000001">
    <property type="protein sequence ID" value="MFC3084662.1"/>
    <property type="molecule type" value="Genomic_DNA"/>
</dbReference>
<sequence length="272" mass="28412">MRPVAAEPTPVLTPVAEAPPVATAAPSAQRPEPEPEVEPEITPEDLPEDLPEEVPEELPGALPVEIPVDLPEDAPEEPPEDEPEIAPEPGIEAASEAEPEVDPEPEIEAAPAYKVDDSVLAILREEAEREVKARRAETNISEPPPALGAALAAAAAAPAAAPVAEEARPAARRDLLPDVEEINSSLRPSEHEQDHTPADLPPPETGGGFRSGFLMVMAVAMIGAAVYLAAPALSRLVPALAEPLDSYVALINGLRLQLDGVMRQATVALNGG</sequence>